<protein>
    <submittedName>
        <fullName evidence="11">Cation:proton antiporter</fullName>
    </submittedName>
    <submittedName>
        <fullName evidence="10">Na+/H+ antiporter</fullName>
    </submittedName>
</protein>
<dbReference type="PANTHER" id="PTHR43562:SF1">
    <property type="entry name" value="NA(+)_H(+) ANTIPORTER YJBQ-RELATED"/>
    <property type="match status" value="1"/>
</dbReference>
<dbReference type="InterPro" id="IPR006153">
    <property type="entry name" value="Cation/H_exchanger_TM"/>
</dbReference>
<dbReference type="PANTHER" id="PTHR43562">
    <property type="entry name" value="NAPA-TYPE SODIUM/HYDROGEN ANTIPORTER"/>
    <property type="match status" value="1"/>
</dbReference>
<feature type="transmembrane region" description="Helical" evidence="8">
    <location>
        <begin position="362"/>
        <end position="384"/>
    </location>
</feature>
<evidence type="ECO:0000313" key="10">
    <source>
        <dbReference type="EMBL" id="STQ86582.1"/>
    </source>
</evidence>
<dbReference type="AlphaFoldDB" id="A0A099TYH6"/>
<feature type="transmembrane region" description="Helical" evidence="8">
    <location>
        <begin position="110"/>
        <end position="128"/>
    </location>
</feature>
<feature type="transmembrane region" description="Helical" evidence="8">
    <location>
        <begin position="178"/>
        <end position="199"/>
    </location>
</feature>
<organism evidence="10 13">
    <name type="scientific">Helicobacter muridarum</name>
    <dbReference type="NCBI Taxonomy" id="216"/>
    <lineage>
        <taxon>Bacteria</taxon>
        <taxon>Pseudomonadati</taxon>
        <taxon>Campylobacterota</taxon>
        <taxon>Epsilonproteobacteria</taxon>
        <taxon>Campylobacterales</taxon>
        <taxon>Helicobacteraceae</taxon>
        <taxon>Helicobacter</taxon>
    </lineage>
</organism>
<comment type="subcellular location">
    <subcellularLocation>
        <location evidence="1">Membrane</location>
        <topology evidence="1">Multi-pass membrane protein</topology>
    </subcellularLocation>
</comment>
<dbReference type="GO" id="GO:0015297">
    <property type="term" value="F:antiporter activity"/>
    <property type="evidence" value="ECO:0007669"/>
    <property type="project" value="UniProtKB-KW"/>
</dbReference>
<feature type="transmembrane region" description="Helical" evidence="8">
    <location>
        <begin position="30"/>
        <end position="47"/>
    </location>
</feature>
<evidence type="ECO:0000256" key="1">
    <source>
        <dbReference type="ARBA" id="ARBA00004141"/>
    </source>
</evidence>
<keyword evidence="4 8" id="KW-0812">Transmembrane</keyword>
<dbReference type="STRING" id="216.LS73_00100"/>
<reference evidence="10 13" key="2">
    <citation type="submission" date="2018-06" db="EMBL/GenBank/DDBJ databases">
        <authorList>
            <consortium name="Pathogen Informatics"/>
            <person name="Doyle S."/>
        </authorList>
    </citation>
    <scope>NUCLEOTIDE SEQUENCE [LARGE SCALE GENOMIC DNA]</scope>
    <source>
        <strain evidence="10 13">NCTC12714</strain>
    </source>
</reference>
<dbReference type="GO" id="GO:1902600">
    <property type="term" value="P:proton transmembrane transport"/>
    <property type="evidence" value="ECO:0007669"/>
    <property type="project" value="InterPro"/>
</dbReference>
<dbReference type="EMBL" id="UGJE01000002">
    <property type="protein sequence ID" value="STQ86582.1"/>
    <property type="molecule type" value="Genomic_DNA"/>
</dbReference>
<dbReference type="Gene3D" id="1.20.1530.20">
    <property type="match status" value="1"/>
</dbReference>
<evidence type="ECO:0000256" key="6">
    <source>
        <dbReference type="ARBA" id="ARBA00023065"/>
    </source>
</evidence>
<evidence type="ECO:0000256" key="5">
    <source>
        <dbReference type="ARBA" id="ARBA00022989"/>
    </source>
</evidence>
<feature type="transmembrane region" description="Helical" evidence="8">
    <location>
        <begin position="140"/>
        <end position="158"/>
    </location>
</feature>
<proteinExistence type="predicted"/>
<name>A0A099TYH6_9HELI</name>
<feature type="transmembrane region" description="Helical" evidence="8">
    <location>
        <begin position="84"/>
        <end position="104"/>
    </location>
</feature>
<evidence type="ECO:0000313" key="11">
    <source>
        <dbReference type="EMBL" id="TLE00740.1"/>
    </source>
</evidence>
<keyword evidence="7 8" id="KW-0472">Membrane</keyword>
<keyword evidence="3" id="KW-0050">Antiport</keyword>
<dbReference type="EMBL" id="JRPD02000005">
    <property type="protein sequence ID" value="TLE00740.1"/>
    <property type="molecule type" value="Genomic_DNA"/>
</dbReference>
<accession>A0A099TYH6</accession>
<evidence type="ECO:0000313" key="13">
    <source>
        <dbReference type="Proteomes" id="UP000255139"/>
    </source>
</evidence>
<evidence type="ECO:0000313" key="12">
    <source>
        <dbReference type="Proteomes" id="UP000029922"/>
    </source>
</evidence>
<evidence type="ECO:0000256" key="2">
    <source>
        <dbReference type="ARBA" id="ARBA00022448"/>
    </source>
</evidence>
<reference evidence="11 12" key="1">
    <citation type="journal article" date="2014" name="Genome Announc.">
        <title>Draft genome sequences of eight enterohepatic helicobacter species isolated from both laboratory and wild rodents.</title>
        <authorList>
            <person name="Sheh A."/>
            <person name="Shen Z."/>
            <person name="Fox J.G."/>
        </authorList>
    </citation>
    <scope>NUCLEOTIDE SEQUENCE [LARGE SCALE GENOMIC DNA]</scope>
    <source>
        <strain evidence="11 12">ST1</strain>
    </source>
</reference>
<dbReference type="Proteomes" id="UP000255139">
    <property type="component" value="Unassembled WGS sequence"/>
</dbReference>
<gene>
    <name evidence="11" type="ORF">LS73_003530</name>
    <name evidence="10" type="ORF">NCTC12714_01393</name>
</gene>
<evidence type="ECO:0000256" key="3">
    <source>
        <dbReference type="ARBA" id="ARBA00022449"/>
    </source>
</evidence>
<keyword evidence="5 8" id="KW-1133">Transmembrane helix</keyword>
<feature type="domain" description="Cation/H+ exchanger transmembrane" evidence="9">
    <location>
        <begin position="14"/>
        <end position="383"/>
    </location>
</feature>
<feature type="transmembrane region" description="Helical" evidence="8">
    <location>
        <begin position="53"/>
        <end position="72"/>
    </location>
</feature>
<keyword evidence="13" id="KW-1185">Reference proteome</keyword>
<feature type="transmembrane region" description="Helical" evidence="8">
    <location>
        <begin position="332"/>
        <end position="350"/>
    </location>
</feature>
<dbReference type="OrthoDB" id="9793589at2"/>
<sequence>MHNSELVSFGIIALLIVIAPYISRLTRLPVAVIEIILGALTCHYGLFKNSDTLNTVAHVSFLYLMLLAGMEVDLRGFSRLGRSFYKKAMLYFGTLYAICAVIVIAMQLKWIYIAILPVMSLGMIVALLRDYGKTHKWLNIALRIGIIGELASIVALIMVQNGYSQNSDNSPFEIYKSFILLAIFIITFAILFRISKIIFWWKPTLKLWFMPTNDSYNQDIRFSFMLFFVLIGITTLMDIEDVLGAFLAGMVVATFFSYKYDMVHKLNDIGFGFFVPLFFVYVGSTLNLNAILHDHKIVWYGISIAFVMFLIRLIASYFAFKSYFCSLKDTTLFALSGCMPLTFLVAIAKIGLGFKAIDDSEYYSLVIAAVFEAVFFTVLIKIIFYSGNSKARKD</sequence>
<feature type="transmembrane region" description="Helical" evidence="8">
    <location>
        <begin position="297"/>
        <end position="320"/>
    </location>
</feature>
<feature type="transmembrane region" description="Helical" evidence="8">
    <location>
        <begin position="220"/>
        <end position="236"/>
    </location>
</feature>
<feature type="transmembrane region" description="Helical" evidence="8">
    <location>
        <begin position="242"/>
        <end position="258"/>
    </location>
</feature>
<dbReference type="Proteomes" id="UP000029922">
    <property type="component" value="Unassembled WGS sequence"/>
</dbReference>
<evidence type="ECO:0000256" key="4">
    <source>
        <dbReference type="ARBA" id="ARBA00022692"/>
    </source>
</evidence>
<feature type="transmembrane region" description="Helical" evidence="8">
    <location>
        <begin position="270"/>
        <end position="291"/>
    </location>
</feature>
<dbReference type="Pfam" id="PF00999">
    <property type="entry name" value="Na_H_Exchanger"/>
    <property type="match status" value="1"/>
</dbReference>
<feature type="transmembrane region" description="Helical" evidence="8">
    <location>
        <begin position="6"/>
        <end position="23"/>
    </location>
</feature>
<keyword evidence="2" id="KW-0813">Transport</keyword>
<dbReference type="GO" id="GO:0016020">
    <property type="term" value="C:membrane"/>
    <property type="evidence" value="ECO:0007669"/>
    <property type="project" value="UniProtKB-SubCell"/>
</dbReference>
<keyword evidence="6" id="KW-0406">Ion transport</keyword>
<dbReference type="RefSeq" id="WP_034556614.1">
    <property type="nucleotide sequence ID" value="NZ_FZML01000003.1"/>
</dbReference>
<evidence type="ECO:0000256" key="8">
    <source>
        <dbReference type="SAM" id="Phobius"/>
    </source>
</evidence>
<dbReference type="InterPro" id="IPR038770">
    <property type="entry name" value="Na+/solute_symporter_sf"/>
</dbReference>
<evidence type="ECO:0000259" key="9">
    <source>
        <dbReference type="Pfam" id="PF00999"/>
    </source>
</evidence>
<evidence type="ECO:0000256" key="7">
    <source>
        <dbReference type="ARBA" id="ARBA00023136"/>
    </source>
</evidence>